<evidence type="ECO:0000256" key="1">
    <source>
        <dbReference type="SAM" id="Phobius"/>
    </source>
</evidence>
<proteinExistence type="predicted"/>
<name>A0A8I0HNJ5_9CORY</name>
<keyword evidence="3" id="KW-1185">Reference proteome</keyword>
<protein>
    <submittedName>
        <fullName evidence="2">Cation:proton antiporter</fullName>
    </submittedName>
</protein>
<sequence>MSAFEIVITIGIGMVAVSLVASMVLILRTKDFITRAVVSDMIFYSMIAIYLMWCLNNATSIAYEIAFLAAILGGVLPTMSMARIITKGRR</sequence>
<keyword evidence="1" id="KW-1133">Transmembrane helix</keyword>
<dbReference type="Proteomes" id="UP000650224">
    <property type="component" value="Unassembled WGS sequence"/>
</dbReference>
<organism evidence="2 3">
    <name type="scientific">Corynebacterium gallinarum</name>
    <dbReference type="NCBI Taxonomy" id="2762214"/>
    <lineage>
        <taxon>Bacteria</taxon>
        <taxon>Bacillati</taxon>
        <taxon>Actinomycetota</taxon>
        <taxon>Actinomycetes</taxon>
        <taxon>Mycobacteriales</taxon>
        <taxon>Corynebacteriaceae</taxon>
        <taxon>Corynebacterium</taxon>
    </lineage>
</organism>
<reference evidence="2 3" key="1">
    <citation type="submission" date="2020-08" db="EMBL/GenBank/DDBJ databases">
        <title>A Genomic Blueprint of the Chicken Gut Microbiome.</title>
        <authorList>
            <person name="Gilroy R."/>
            <person name="Ravi A."/>
            <person name="Getino M."/>
            <person name="Pursley I."/>
            <person name="Horton D.L."/>
            <person name="Alikhan N.-F."/>
            <person name="Baker D."/>
            <person name="Gharbi K."/>
            <person name="Hall N."/>
            <person name="Watson M."/>
            <person name="Adriaenssens E.M."/>
            <person name="Foster-Nyarko E."/>
            <person name="Jarju S."/>
            <person name="Secka A."/>
            <person name="Antonio M."/>
            <person name="Oren A."/>
            <person name="Chaudhuri R."/>
            <person name="La Ragione R.M."/>
            <person name="Hildebrand F."/>
            <person name="Pallen M.J."/>
        </authorList>
    </citation>
    <scope>NUCLEOTIDE SEQUENCE [LARGE SCALE GENOMIC DNA]</scope>
    <source>
        <strain evidence="2 3">Sa1YVA5</strain>
    </source>
</reference>
<gene>
    <name evidence="2" type="ORF">H9627_06475</name>
</gene>
<feature type="transmembrane region" description="Helical" evidence="1">
    <location>
        <begin position="65"/>
        <end position="85"/>
    </location>
</feature>
<evidence type="ECO:0000313" key="2">
    <source>
        <dbReference type="EMBL" id="MBD8029969.1"/>
    </source>
</evidence>
<dbReference type="RefSeq" id="WP_191733184.1">
    <property type="nucleotide sequence ID" value="NZ_JACSPR010000003.1"/>
</dbReference>
<accession>A0A8I0HNJ5</accession>
<dbReference type="EMBL" id="JACSPR010000003">
    <property type="protein sequence ID" value="MBD8029969.1"/>
    <property type="molecule type" value="Genomic_DNA"/>
</dbReference>
<keyword evidence="1" id="KW-0812">Transmembrane</keyword>
<dbReference type="NCBIfam" id="NF009256">
    <property type="entry name" value="PRK12612.1-4"/>
    <property type="match status" value="1"/>
</dbReference>
<keyword evidence="1" id="KW-0472">Membrane</keyword>
<feature type="transmembrane region" description="Helical" evidence="1">
    <location>
        <begin position="32"/>
        <end position="53"/>
    </location>
</feature>
<evidence type="ECO:0000313" key="3">
    <source>
        <dbReference type="Proteomes" id="UP000650224"/>
    </source>
</evidence>
<comment type="caution">
    <text evidence="2">The sequence shown here is derived from an EMBL/GenBank/DDBJ whole genome shotgun (WGS) entry which is preliminary data.</text>
</comment>
<dbReference type="AlphaFoldDB" id="A0A8I0HNJ5"/>
<feature type="transmembrane region" description="Helical" evidence="1">
    <location>
        <begin position="6"/>
        <end position="27"/>
    </location>
</feature>